<evidence type="ECO:0000313" key="8">
    <source>
        <dbReference type="Proteomes" id="UP000006062"/>
    </source>
</evidence>
<keyword evidence="8" id="KW-1185">Reference proteome</keyword>
<sequence>MAVLILGLILFLGTHSVSIVKPGLRTTVVERFGVIPWQAVYSVLSLAGFILIVWGYGEARQSAIVLYDPPGWMRHLNLLLMLPIFPLLFAAYLPGRIQTATKHPMLLAVKIWAFGHLLANGTLADLLLFGAFLAWAVADRISLKRRVGPPVPGAPPSQTNDAIAIVGGLGVYLLFLFWLHRVLMGVAPIG</sequence>
<feature type="domain" description="NnrU" evidence="6">
    <location>
        <begin position="3"/>
        <end position="188"/>
    </location>
</feature>
<keyword evidence="4 5" id="KW-0472">Membrane</keyword>
<dbReference type="AlphaFoldDB" id="I3YCU1"/>
<dbReference type="GO" id="GO:0016020">
    <property type="term" value="C:membrane"/>
    <property type="evidence" value="ECO:0007669"/>
    <property type="project" value="UniProtKB-SubCell"/>
</dbReference>
<reference evidence="7 8" key="1">
    <citation type="submission" date="2012-06" db="EMBL/GenBank/DDBJ databases">
        <title>Complete sequence of Thiocystis violascens DSM 198.</title>
        <authorList>
            <consortium name="US DOE Joint Genome Institute"/>
            <person name="Lucas S."/>
            <person name="Han J."/>
            <person name="Lapidus A."/>
            <person name="Cheng J.-F."/>
            <person name="Goodwin L."/>
            <person name="Pitluck S."/>
            <person name="Peters L."/>
            <person name="Ovchinnikova G."/>
            <person name="Teshima H."/>
            <person name="Detter J.C."/>
            <person name="Han C."/>
            <person name="Tapia R."/>
            <person name="Land M."/>
            <person name="Hauser L."/>
            <person name="Kyrpides N."/>
            <person name="Ivanova N."/>
            <person name="Pagani I."/>
            <person name="Vogl K."/>
            <person name="Liu Z."/>
            <person name="Frigaard N.-U."/>
            <person name="Bryant D."/>
            <person name="Woyke T."/>
        </authorList>
    </citation>
    <scope>NUCLEOTIDE SEQUENCE [LARGE SCALE GENOMIC DNA]</scope>
    <source>
        <strain evidence="8">ATCC 17096 / DSM 198 / 6111</strain>
    </source>
</reference>
<dbReference type="InterPro" id="IPR009915">
    <property type="entry name" value="NnrU_dom"/>
</dbReference>
<evidence type="ECO:0000256" key="5">
    <source>
        <dbReference type="SAM" id="Phobius"/>
    </source>
</evidence>
<gene>
    <name evidence="7" type="ordered locus">Thivi_2903</name>
</gene>
<proteinExistence type="predicted"/>
<dbReference type="eggNOG" id="COG4094">
    <property type="taxonomic scope" value="Bacteria"/>
</dbReference>
<dbReference type="RefSeq" id="WP_014779238.1">
    <property type="nucleotide sequence ID" value="NC_018012.1"/>
</dbReference>
<feature type="transmembrane region" description="Helical" evidence="5">
    <location>
        <begin position="76"/>
        <end position="93"/>
    </location>
</feature>
<name>I3YCU1_THIV6</name>
<dbReference type="HOGENOM" id="CLU_104582_1_0_6"/>
<organism evidence="7 8">
    <name type="scientific">Thiocystis violascens (strain ATCC 17096 / DSM 198 / 6111)</name>
    <name type="common">Chromatium violascens</name>
    <dbReference type="NCBI Taxonomy" id="765911"/>
    <lineage>
        <taxon>Bacteria</taxon>
        <taxon>Pseudomonadati</taxon>
        <taxon>Pseudomonadota</taxon>
        <taxon>Gammaproteobacteria</taxon>
        <taxon>Chromatiales</taxon>
        <taxon>Chromatiaceae</taxon>
        <taxon>Thiocystis</taxon>
    </lineage>
</organism>
<dbReference type="Proteomes" id="UP000006062">
    <property type="component" value="Chromosome"/>
</dbReference>
<evidence type="ECO:0000256" key="4">
    <source>
        <dbReference type="ARBA" id="ARBA00023136"/>
    </source>
</evidence>
<evidence type="ECO:0000313" key="7">
    <source>
        <dbReference type="EMBL" id="AFL74809.1"/>
    </source>
</evidence>
<dbReference type="KEGG" id="tvi:Thivi_2903"/>
<comment type="subcellular location">
    <subcellularLocation>
        <location evidence="1">Membrane</location>
        <topology evidence="1">Multi-pass membrane protein</topology>
    </subcellularLocation>
</comment>
<dbReference type="EMBL" id="CP003154">
    <property type="protein sequence ID" value="AFL74809.1"/>
    <property type="molecule type" value="Genomic_DNA"/>
</dbReference>
<dbReference type="Pfam" id="PF07298">
    <property type="entry name" value="NnrU"/>
    <property type="match status" value="1"/>
</dbReference>
<evidence type="ECO:0000259" key="6">
    <source>
        <dbReference type="Pfam" id="PF07298"/>
    </source>
</evidence>
<evidence type="ECO:0000256" key="2">
    <source>
        <dbReference type="ARBA" id="ARBA00022692"/>
    </source>
</evidence>
<feature type="transmembrane region" description="Helical" evidence="5">
    <location>
        <begin position="113"/>
        <end position="138"/>
    </location>
</feature>
<evidence type="ECO:0000256" key="3">
    <source>
        <dbReference type="ARBA" id="ARBA00022989"/>
    </source>
</evidence>
<evidence type="ECO:0000256" key="1">
    <source>
        <dbReference type="ARBA" id="ARBA00004141"/>
    </source>
</evidence>
<feature type="transmembrane region" description="Helical" evidence="5">
    <location>
        <begin position="159"/>
        <end position="179"/>
    </location>
</feature>
<keyword evidence="3 5" id="KW-1133">Transmembrane helix</keyword>
<dbReference type="OrthoDB" id="5293641at2"/>
<feature type="transmembrane region" description="Helical" evidence="5">
    <location>
        <begin position="34"/>
        <end position="56"/>
    </location>
</feature>
<accession>I3YCU1</accession>
<keyword evidence="2 5" id="KW-0812">Transmembrane</keyword>
<protein>
    <submittedName>
        <fullName evidence="7">Putative membrane protein</fullName>
    </submittedName>
</protein>
<dbReference type="STRING" id="765911.Thivi_2903"/>